<sequence length="113" mass="13332">MTSNDYATKQDIRMLKQELNGAKGELKQEINNLEVRVDVKFKLMREEMRDGFSQMEKRFDEAFGKLDGFVKILQKVDQEQSSMIQRQDDMEEDVTVIKTVPIIAQQLRPRKKH</sequence>
<dbReference type="AlphaFoldDB" id="A0A0G0JIV2"/>
<proteinExistence type="predicted"/>
<gene>
    <name evidence="1" type="ORF">US86_C0004G0015</name>
</gene>
<accession>A0A0G0JIV2</accession>
<comment type="caution">
    <text evidence="1">The sequence shown here is derived from an EMBL/GenBank/DDBJ whole genome shotgun (WGS) entry which is preliminary data.</text>
</comment>
<reference evidence="1 2" key="1">
    <citation type="journal article" date="2015" name="Nature">
        <title>rRNA introns, odd ribosomes, and small enigmatic genomes across a large radiation of phyla.</title>
        <authorList>
            <person name="Brown C.T."/>
            <person name="Hug L.A."/>
            <person name="Thomas B.C."/>
            <person name="Sharon I."/>
            <person name="Castelle C.J."/>
            <person name="Singh A."/>
            <person name="Wilkins M.J."/>
            <person name="Williams K.H."/>
            <person name="Banfield J.F."/>
        </authorList>
    </citation>
    <scope>NUCLEOTIDE SEQUENCE [LARGE SCALE GENOMIC DNA]</scope>
</reference>
<protein>
    <submittedName>
        <fullName evidence="1">Uncharacterized protein</fullName>
    </submittedName>
</protein>
<dbReference type="EMBL" id="LBUP01000004">
    <property type="protein sequence ID" value="KKQ66697.1"/>
    <property type="molecule type" value="Genomic_DNA"/>
</dbReference>
<dbReference type="Proteomes" id="UP000034235">
    <property type="component" value="Unassembled WGS sequence"/>
</dbReference>
<evidence type="ECO:0000313" key="2">
    <source>
        <dbReference type="Proteomes" id="UP000034235"/>
    </source>
</evidence>
<name>A0A0G0JIV2_9BACT</name>
<organism evidence="1 2">
    <name type="scientific">Candidatus Daviesbacteria bacterium GW2011_GWA2_38_24</name>
    <dbReference type="NCBI Taxonomy" id="1618422"/>
    <lineage>
        <taxon>Bacteria</taxon>
        <taxon>Candidatus Daviesiibacteriota</taxon>
    </lineage>
</organism>
<evidence type="ECO:0000313" key="1">
    <source>
        <dbReference type="EMBL" id="KKQ66697.1"/>
    </source>
</evidence>